<dbReference type="InterPro" id="IPR014342">
    <property type="entry name" value="Ectoine_EhuC"/>
</dbReference>
<evidence type="ECO:0000313" key="11">
    <source>
        <dbReference type="Proteomes" id="UP000475545"/>
    </source>
</evidence>
<evidence type="ECO:0000256" key="1">
    <source>
        <dbReference type="ARBA" id="ARBA00004651"/>
    </source>
</evidence>
<dbReference type="Gene3D" id="1.10.3720.10">
    <property type="entry name" value="MetI-like"/>
    <property type="match status" value="1"/>
</dbReference>
<keyword evidence="3" id="KW-1003">Cell membrane</keyword>
<comment type="similarity">
    <text evidence="8">Belongs to the binding-protein-dependent transport system permease family.</text>
</comment>
<evidence type="ECO:0000256" key="7">
    <source>
        <dbReference type="ARBA" id="ARBA00023136"/>
    </source>
</evidence>
<dbReference type="InterPro" id="IPR035906">
    <property type="entry name" value="MetI-like_sf"/>
</dbReference>
<dbReference type="InterPro" id="IPR000515">
    <property type="entry name" value="MetI-like"/>
</dbReference>
<dbReference type="EMBL" id="WMBR01000006">
    <property type="protein sequence ID" value="MXP23644.1"/>
    <property type="molecule type" value="Genomic_DNA"/>
</dbReference>
<gene>
    <name evidence="10" type="primary">ehuC</name>
    <name evidence="10" type="ORF">GIY30_20095</name>
</gene>
<evidence type="ECO:0000256" key="8">
    <source>
        <dbReference type="RuleBase" id="RU363032"/>
    </source>
</evidence>
<dbReference type="GO" id="GO:0022857">
    <property type="term" value="F:transmembrane transporter activity"/>
    <property type="evidence" value="ECO:0007669"/>
    <property type="project" value="InterPro"/>
</dbReference>
<name>A0A6L7GUF7_9ACTN</name>
<keyword evidence="6 8" id="KW-1133">Transmembrane helix</keyword>
<accession>A0A6L7GUF7</accession>
<sequence length="243" mass="26851">MGDNFDAFLDAWPRIQEGILTTVYLTLGGAALAFVLALVLGVAEGARPVVIRGTARVVVEFFRGTSLLVQLFWLFYVLPLFGFELEPMFCGILALGLNYGAYGAEVVRGSLGAIPAPQREAAVALNFSAWQRLHRIIFPQAWVQMIPPLNNLLIQLLKGSALASFILLQDLTYQIEQLRRGTGDTLFSFGIGLILYFCLAYILTLFMNLLEMRAKSRLGVGPTLREVLSLRPERVDENVGVGR</sequence>
<dbReference type="GO" id="GO:0006865">
    <property type="term" value="P:amino acid transport"/>
    <property type="evidence" value="ECO:0007669"/>
    <property type="project" value="UniProtKB-KW"/>
</dbReference>
<proteinExistence type="inferred from homology"/>
<evidence type="ECO:0000256" key="5">
    <source>
        <dbReference type="ARBA" id="ARBA00022970"/>
    </source>
</evidence>
<keyword evidence="4 8" id="KW-0812">Transmembrane</keyword>
<dbReference type="InterPro" id="IPR010065">
    <property type="entry name" value="AA_ABC_transptr_permease_3TM"/>
</dbReference>
<keyword evidence="2 8" id="KW-0813">Transport</keyword>
<dbReference type="InterPro" id="IPR043429">
    <property type="entry name" value="ArtM/GltK/GlnP/TcyL/YhdX-like"/>
</dbReference>
<evidence type="ECO:0000256" key="6">
    <source>
        <dbReference type="ARBA" id="ARBA00022989"/>
    </source>
</evidence>
<keyword evidence="7 8" id="KW-0472">Membrane</keyword>
<evidence type="ECO:0000256" key="4">
    <source>
        <dbReference type="ARBA" id="ARBA00022692"/>
    </source>
</evidence>
<dbReference type="PANTHER" id="PTHR30614:SF0">
    <property type="entry name" value="L-CYSTINE TRANSPORT SYSTEM PERMEASE PROTEIN TCYL"/>
    <property type="match status" value="1"/>
</dbReference>
<feature type="transmembrane region" description="Helical" evidence="8">
    <location>
        <begin position="20"/>
        <end position="43"/>
    </location>
</feature>
<feature type="transmembrane region" description="Helical" evidence="8">
    <location>
        <begin position="55"/>
        <end position="78"/>
    </location>
</feature>
<comment type="subcellular location">
    <subcellularLocation>
        <location evidence="1 8">Cell membrane</location>
        <topology evidence="1 8">Multi-pass membrane protein</topology>
    </subcellularLocation>
</comment>
<feature type="domain" description="ABC transmembrane type-1" evidence="9">
    <location>
        <begin position="19"/>
        <end position="207"/>
    </location>
</feature>
<dbReference type="GO" id="GO:0043190">
    <property type="term" value="C:ATP-binding cassette (ABC) transporter complex"/>
    <property type="evidence" value="ECO:0007669"/>
    <property type="project" value="InterPro"/>
</dbReference>
<evidence type="ECO:0000259" key="9">
    <source>
        <dbReference type="PROSITE" id="PS50928"/>
    </source>
</evidence>
<dbReference type="PROSITE" id="PS50928">
    <property type="entry name" value="ABC_TM1"/>
    <property type="match status" value="1"/>
</dbReference>
<dbReference type="NCBIfam" id="TIGR01726">
    <property type="entry name" value="HEQRo_perm_3TM"/>
    <property type="match status" value="1"/>
</dbReference>
<reference evidence="10 11" key="1">
    <citation type="submission" date="2019-11" db="EMBL/GenBank/DDBJ databases">
        <title>Gordonia sp. nov., a novel actinobacterium isolated from mangrove soil in Hainan.</title>
        <authorList>
            <person name="Huang X."/>
            <person name="Xie Y."/>
            <person name="Chu X."/>
            <person name="Xiao K."/>
        </authorList>
    </citation>
    <scope>NUCLEOTIDE SEQUENCE [LARGE SCALE GENOMIC DNA]</scope>
    <source>
        <strain evidence="10 11">HNM0687</strain>
    </source>
</reference>
<dbReference type="AlphaFoldDB" id="A0A6L7GUF7"/>
<dbReference type="PANTHER" id="PTHR30614">
    <property type="entry name" value="MEMBRANE COMPONENT OF AMINO ACID ABC TRANSPORTER"/>
    <property type="match status" value="1"/>
</dbReference>
<protein>
    <submittedName>
        <fullName evidence="10">Ectoine/hydroxyectoine ABC transporter permease subunit EhuC</fullName>
    </submittedName>
</protein>
<keyword evidence="5" id="KW-0029">Amino-acid transport</keyword>
<evidence type="ECO:0000256" key="2">
    <source>
        <dbReference type="ARBA" id="ARBA00022448"/>
    </source>
</evidence>
<dbReference type="Pfam" id="PF00528">
    <property type="entry name" value="BPD_transp_1"/>
    <property type="match status" value="1"/>
</dbReference>
<evidence type="ECO:0000256" key="3">
    <source>
        <dbReference type="ARBA" id="ARBA00022475"/>
    </source>
</evidence>
<dbReference type="CDD" id="cd06261">
    <property type="entry name" value="TM_PBP2"/>
    <property type="match status" value="1"/>
</dbReference>
<dbReference type="NCBIfam" id="TIGR03004">
    <property type="entry name" value="ectoine_ehuC"/>
    <property type="match status" value="1"/>
</dbReference>
<dbReference type="Proteomes" id="UP000475545">
    <property type="component" value="Unassembled WGS sequence"/>
</dbReference>
<dbReference type="SUPFAM" id="SSF161098">
    <property type="entry name" value="MetI-like"/>
    <property type="match status" value="1"/>
</dbReference>
<evidence type="ECO:0000313" key="10">
    <source>
        <dbReference type="EMBL" id="MXP23644.1"/>
    </source>
</evidence>
<dbReference type="RefSeq" id="WP_160903838.1">
    <property type="nucleotide sequence ID" value="NZ_CP102850.1"/>
</dbReference>
<organism evidence="10 11">
    <name type="scientific">Gordonia mangrovi</name>
    <dbReference type="NCBI Taxonomy" id="2665643"/>
    <lineage>
        <taxon>Bacteria</taxon>
        <taxon>Bacillati</taxon>
        <taxon>Actinomycetota</taxon>
        <taxon>Actinomycetes</taxon>
        <taxon>Mycobacteriales</taxon>
        <taxon>Gordoniaceae</taxon>
        <taxon>Gordonia</taxon>
    </lineage>
</organism>
<comment type="caution">
    <text evidence="10">The sequence shown here is derived from an EMBL/GenBank/DDBJ whole genome shotgun (WGS) entry which is preliminary data.</text>
</comment>
<keyword evidence="11" id="KW-1185">Reference proteome</keyword>
<feature type="transmembrane region" description="Helical" evidence="8">
    <location>
        <begin position="186"/>
        <end position="210"/>
    </location>
</feature>